<evidence type="ECO:0000313" key="14">
    <source>
        <dbReference type="Proteomes" id="UP000466586"/>
    </source>
</evidence>
<dbReference type="Proteomes" id="UP000466586">
    <property type="component" value="Unassembled WGS sequence"/>
</dbReference>
<dbReference type="Gene3D" id="3.40.190.80">
    <property type="match status" value="1"/>
</dbReference>
<dbReference type="CDD" id="cd00354">
    <property type="entry name" value="FBPase"/>
    <property type="match status" value="1"/>
</dbReference>
<keyword evidence="8 9" id="KW-0119">Carbohydrate metabolism</keyword>
<evidence type="ECO:0000256" key="9">
    <source>
        <dbReference type="HAMAP-Rule" id="MF_01855"/>
    </source>
</evidence>
<reference evidence="13 14" key="1">
    <citation type="submission" date="2019-11" db="EMBL/GenBank/DDBJ databases">
        <title>Pedobacter sp. HMF7647 Genome sequencing and assembly.</title>
        <authorList>
            <person name="Kang H."/>
            <person name="Kim H."/>
            <person name="Joh K."/>
        </authorList>
    </citation>
    <scope>NUCLEOTIDE SEQUENCE [LARGE SCALE GENOMIC DNA]</scope>
    <source>
        <strain evidence="13 14">HMF7647</strain>
    </source>
</reference>
<evidence type="ECO:0000259" key="11">
    <source>
        <dbReference type="Pfam" id="PF00316"/>
    </source>
</evidence>
<name>A0A7K1Y5V2_9SPHI</name>
<dbReference type="EC" id="3.1.3.11" evidence="9"/>
<dbReference type="InterPro" id="IPR000146">
    <property type="entry name" value="FBPase_class-1"/>
</dbReference>
<keyword evidence="6 9" id="KW-0378">Hydrolase</keyword>
<comment type="pathway">
    <text evidence="2">Carbohydrate biosynthesis; Calvin cycle.</text>
</comment>
<dbReference type="InterPro" id="IPR044015">
    <property type="entry name" value="FBPase_C_dom"/>
</dbReference>
<dbReference type="InterPro" id="IPR033391">
    <property type="entry name" value="FBPase_N"/>
</dbReference>
<evidence type="ECO:0000256" key="7">
    <source>
        <dbReference type="ARBA" id="ARBA00022842"/>
    </source>
</evidence>
<dbReference type="Pfam" id="PF00316">
    <property type="entry name" value="FBPase"/>
    <property type="match status" value="1"/>
</dbReference>
<sequence length="346" mass="36981">MTHIVSSTLSLSVAGPYLKNEQAEHGPEEKEIPVIVQAICTAAKNISDTLRRGDFTGAGRNTCNSSGEIQHALDIYANEQFIASLTNCGECAALVSEECDDILVLNPGGQYLAAIDPLDGSSNTGVNMSLGSIFSIYRNNIGETPVPGSLSDSTGQLAAGYILYGPATVLVYTTGDGLNGFTLDPASGNFLLSHPGIHIPASGYSYSVNEGNYSLFPSGVKDFIRHCRPGKAACSARYSSRYTGTMVADIHRILFHGGIFIYPALLPAFPEGKLRLLYECRPMAFIIEQAGGKASDGYRRLMDIEACRLHQRTPVFIGSPILVSLAESLIAGAHPHSKQSLSNYKL</sequence>
<dbReference type="GO" id="GO:0006002">
    <property type="term" value="P:fructose 6-phosphate metabolic process"/>
    <property type="evidence" value="ECO:0007669"/>
    <property type="project" value="TreeGrafter"/>
</dbReference>
<comment type="subcellular location">
    <subcellularLocation>
        <location evidence="9">Cytoplasm</location>
    </subcellularLocation>
</comment>
<evidence type="ECO:0000256" key="6">
    <source>
        <dbReference type="ARBA" id="ARBA00022801"/>
    </source>
</evidence>
<keyword evidence="14" id="KW-1185">Reference proteome</keyword>
<comment type="subunit">
    <text evidence="9">Homotetramer.</text>
</comment>
<evidence type="ECO:0000256" key="3">
    <source>
        <dbReference type="ARBA" id="ARBA00010941"/>
    </source>
</evidence>
<protein>
    <recommendedName>
        <fullName evidence="9">Fructose-1,6-bisphosphatase class 1</fullName>
        <shortName evidence="9">FBPase class 1</shortName>
        <ecNumber evidence="9">3.1.3.11</ecNumber>
    </recommendedName>
    <alternativeName>
        <fullName evidence="9">D-fructose-1,6-bisphosphate 1-phosphohydrolase class 1</fullName>
    </alternativeName>
</protein>
<dbReference type="InterPro" id="IPR020548">
    <property type="entry name" value="Fructose_bisphosphatase_AS"/>
</dbReference>
<feature type="binding site" evidence="9">
    <location>
        <position position="119"/>
    </location>
    <ligand>
        <name>Mg(2+)</name>
        <dbReference type="ChEBI" id="CHEBI:18420"/>
        <label>2</label>
    </ligand>
</feature>
<accession>A0A7K1Y5V2</accession>
<dbReference type="Pfam" id="PF18913">
    <property type="entry name" value="FBPase_C"/>
    <property type="match status" value="1"/>
</dbReference>
<dbReference type="GO" id="GO:0030388">
    <property type="term" value="P:fructose 1,6-bisphosphate metabolic process"/>
    <property type="evidence" value="ECO:0007669"/>
    <property type="project" value="TreeGrafter"/>
</dbReference>
<dbReference type="GO" id="GO:0042132">
    <property type="term" value="F:fructose 1,6-bisphosphate 1-phosphatase activity"/>
    <property type="evidence" value="ECO:0007669"/>
    <property type="project" value="UniProtKB-UniRule"/>
</dbReference>
<feature type="binding site" evidence="9">
    <location>
        <position position="116"/>
    </location>
    <ligand>
        <name>Mg(2+)</name>
        <dbReference type="ChEBI" id="CHEBI:18420"/>
        <label>1</label>
    </ligand>
</feature>
<proteinExistence type="inferred from homology"/>
<evidence type="ECO:0000256" key="1">
    <source>
        <dbReference type="ARBA" id="ARBA00001273"/>
    </source>
</evidence>
<keyword evidence="5 9" id="KW-0479">Metal-binding</keyword>
<evidence type="ECO:0000256" key="8">
    <source>
        <dbReference type="ARBA" id="ARBA00023277"/>
    </source>
</evidence>
<dbReference type="GO" id="GO:0006000">
    <property type="term" value="P:fructose metabolic process"/>
    <property type="evidence" value="ECO:0007669"/>
    <property type="project" value="TreeGrafter"/>
</dbReference>
<dbReference type="InterPro" id="IPR028343">
    <property type="entry name" value="FBPtase"/>
</dbReference>
<dbReference type="GO" id="GO:0006094">
    <property type="term" value="P:gluconeogenesis"/>
    <property type="evidence" value="ECO:0007669"/>
    <property type="project" value="UniProtKB-UniRule"/>
</dbReference>
<evidence type="ECO:0000313" key="13">
    <source>
        <dbReference type="EMBL" id="MXV49953.1"/>
    </source>
</evidence>
<feature type="binding site" evidence="9">
    <location>
        <position position="273"/>
    </location>
    <ligand>
        <name>substrate</name>
    </ligand>
</feature>
<evidence type="ECO:0000259" key="12">
    <source>
        <dbReference type="Pfam" id="PF18913"/>
    </source>
</evidence>
<organism evidence="13 14">
    <name type="scientific">Hufsiella arboris</name>
    <dbReference type="NCBI Taxonomy" id="2695275"/>
    <lineage>
        <taxon>Bacteria</taxon>
        <taxon>Pseudomonadati</taxon>
        <taxon>Bacteroidota</taxon>
        <taxon>Sphingobacteriia</taxon>
        <taxon>Sphingobacteriales</taxon>
        <taxon>Sphingobacteriaceae</taxon>
        <taxon>Hufsiella</taxon>
    </lineage>
</organism>
<dbReference type="PIRSF" id="PIRSF500210">
    <property type="entry name" value="FBPtase"/>
    <property type="match status" value="1"/>
</dbReference>
<dbReference type="EMBL" id="WVHT01000001">
    <property type="protein sequence ID" value="MXV49953.1"/>
    <property type="molecule type" value="Genomic_DNA"/>
</dbReference>
<comment type="caution">
    <text evidence="9">Lacks conserved residue(s) required for the propagation of feature annotation.</text>
</comment>
<dbReference type="PANTHER" id="PTHR11556:SF35">
    <property type="entry name" value="SEDOHEPTULOSE-1,7-BISPHOSPHATASE, CHLOROPLASTIC"/>
    <property type="match status" value="1"/>
</dbReference>
<feature type="domain" description="Fructose-1-6-bisphosphatase class I N-terminal" evidence="11">
    <location>
        <begin position="21"/>
        <end position="195"/>
    </location>
</feature>
<feature type="binding site" evidence="9">
    <location>
        <begin position="119"/>
        <end position="122"/>
    </location>
    <ligand>
        <name>substrate</name>
    </ligand>
</feature>
<keyword evidence="4 9" id="KW-0963">Cytoplasm</keyword>
<evidence type="ECO:0000256" key="4">
    <source>
        <dbReference type="ARBA" id="ARBA00022490"/>
    </source>
</evidence>
<dbReference type="PRINTS" id="PR00115">
    <property type="entry name" value="F16BPHPHTASE"/>
</dbReference>
<dbReference type="GO" id="GO:0005829">
    <property type="term" value="C:cytosol"/>
    <property type="evidence" value="ECO:0007669"/>
    <property type="project" value="TreeGrafter"/>
</dbReference>
<feature type="binding site" evidence="9">
    <location>
        <position position="118"/>
    </location>
    <ligand>
        <name>Mg(2+)</name>
        <dbReference type="ChEBI" id="CHEBI:18420"/>
        <label>1</label>
    </ligand>
</feature>
<dbReference type="HAMAP" id="MF_01855">
    <property type="entry name" value="FBPase_class1"/>
    <property type="match status" value="1"/>
</dbReference>
<feature type="binding site" evidence="9">
    <location>
        <position position="97"/>
    </location>
    <ligand>
        <name>Mg(2+)</name>
        <dbReference type="ChEBI" id="CHEBI:18420"/>
        <label>1</label>
    </ligand>
</feature>
<dbReference type="Gene3D" id="3.30.540.10">
    <property type="entry name" value="Fructose-1,6-Bisphosphatase, subunit A, domain 1"/>
    <property type="match status" value="1"/>
</dbReference>
<comment type="catalytic activity">
    <reaction evidence="1 9">
        <text>beta-D-fructose 1,6-bisphosphate + H2O = beta-D-fructose 6-phosphate + phosphate</text>
        <dbReference type="Rhea" id="RHEA:11064"/>
        <dbReference type="ChEBI" id="CHEBI:15377"/>
        <dbReference type="ChEBI" id="CHEBI:32966"/>
        <dbReference type="ChEBI" id="CHEBI:43474"/>
        <dbReference type="ChEBI" id="CHEBI:57634"/>
        <dbReference type="EC" id="3.1.3.11"/>
    </reaction>
</comment>
<comment type="caution">
    <text evidence="13">The sequence shown here is derived from an EMBL/GenBank/DDBJ whole genome shotgun (WGS) entry which is preliminary data.</text>
</comment>
<feature type="binding site" evidence="9">
    <location>
        <position position="279"/>
    </location>
    <ligand>
        <name>Mg(2+)</name>
        <dbReference type="ChEBI" id="CHEBI:18420"/>
        <label>2</label>
    </ligand>
</feature>
<dbReference type="GO" id="GO:0000287">
    <property type="term" value="F:magnesium ion binding"/>
    <property type="evidence" value="ECO:0007669"/>
    <property type="project" value="UniProtKB-UniRule"/>
</dbReference>
<dbReference type="RefSeq" id="WP_160843114.1">
    <property type="nucleotide sequence ID" value="NZ_WVHT01000001.1"/>
</dbReference>
<comment type="similarity">
    <text evidence="3 9 10">Belongs to the FBPase class 1 family.</text>
</comment>
<dbReference type="AlphaFoldDB" id="A0A7K1Y5V2"/>
<dbReference type="GO" id="GO:0005986">
    <property type="term" value="P:sucrose biosynthetic process"/>
    <property type="evidence" value="ECO:0007669"/>
    <property type="project" value="TreeGrafter"/>
</dbReference>
<dbReference type="PROSITE" id="PS00124">
    <property type="entry name" value="FBPASE"/>
    <property type="match status" value="1"/>
</dbReference>
<feature type="domain" description="Fructose-1-6-bisphosphatase class 1 C-terminal" evidence="12">
    <location>
        <begin position="199"/>
        <end position="328"/>
    </location>
</feature>
<feature type="binding site" evidence="9">
    <location>
        <position position="242"/>
    </location>
    <ligand>
        <name>substrate</name>
    </ligand>
</feature>
<gene>
    <name evidence="9" type="primary">fbp</name>
    <name evidence="13" type="ORF">GS399_03140</name>
</gene>
<comment type="cofactor">
    <cofactor evidence="9">
        <name>Mg(2+)</name>
        <dbReference type="ChEBI" id="CHEBI:18420"/>
    </cofactor>
    <text evidence="9">Binds 2 magnesium ions per subunit.</text>
</comment>
<evidence type="ECO:0000256" key="5">
    <source>
        <dbReference type="ARBA" id="ARBA00022723"/>
    </source>
</evidence>
<dbReference type="PIRSF" id="PIRSF000904">
    <property type="entry name" value="FBPtase_SBPase"/>
    <property type="match status" value="1"/>
</dbReference>
<keyword evidence="7 9" id="KW-0460">Magnesium</keyword>
<evidence type="ECO:0000256" key="10">
    <source>
        <dbReference type="RuleBase" id="RU000508"/>
    </source>
</evidence>
<dbReference type="PANTHER" id="PTHR11556">
    <property type="entry name" value="FRUCTOSE-1,6-BISPHOSPHATASE-RELATED"/>
    <property type="match status" value="1"/>
</dbReference>
<feature type="binding site" evidence="9">
    <location>
        <position position="209"/>
    </location>
    <ligand>
        <name>substrate</name>
    </ligand>
</feature>
<dbReference type="SUPFAM" id="SSF56655">
    <property type="entry name" value="Carbohydrate phosphatase"/>
    <property type="match status" value="1"/>
</dbReference>
<evidence type="ECO:0000256" key="2">
    <source>
        <dbReference type="ARBA" id="ARBA00005215"/>
    </source>
</evidence>
<feature type="binding site" evidence="9">
    <location>
        <position position="116"/>
    </location>
    <ligand>
        <name>Mg(2+)</name>
        <dbReference type="ChEBI" id="CHEBI:18420"/>
        <label>2</label>
    </ligand>
</feature>